<dbReference type="SUPFAM" id="SSF53807">
    <property type="entry name" value="Helical backbone' metal receptor"/>
    <property type="match status" value="1"/>
</dbReference>
<gene>
    <name evidence="6" type="ORF">OMP40_13540</name>
</gene>
<dbReference type="RefSeq" id="WP_277531975.1">
    <property type="nucleotide sequence ID" value="NZ_JAPDIA010000003.1"/>
</dbReference>
<dbReference type="PROSITE" id="PS51257">
    <property type="entry name" value="PROKAR_LIPOPROTEIN"/>
    <property type="match status" value="1"/>
</dbReference>
<dbReference type="EMBL" id="JAPDIA010000003">
    <property type="protein sequence ID" value="MDG0810253.1"/>
    <property type="molecule type" value="Genomic_DNA"/>
</dbReference>
<comment type="caution">
    <text evidence="6">The sequence shown here is derived from an EMBL/GenBank/DDBJ whole genome shotgun (WGS) entry which is preliminary data.</text>
</comment>
<dbReference type="InterPro" id="IPR002491">
    <property type="entry name" value="ABC_transptr_periplasmic_BD"/>
</dbReference>
<keyword evidence="7" id="KW-1185">Reference proteome</keyword>
<dbReference type="AlphaFoldDB" id="A0A9X4QTE5"/>
<evidence type="ECO:0000256" key="2">
    <source>
        <dbReference type="SAM" id="Coils"/>
    </source>
</evidence>
<evidence type="ECO:0000313" key="7">
    <source>
        <dbReference type="Proteomes" id="UP001153404"/>
    </source>
</evidence>
<feature type="domain" description="Fe/B12 periplasmic-binding" evidence="5">
    <location>
        <begin position="98"/>
        <end position="367"/>
    </location>
</feature>
<dbReference type="InterPro" id="IPR050902">
    <property type="entry name" value="ABC_Transporter_SBP"/>
</dbReference>
<reference evidence="6" key="1">
    <citation type="submission" date="2022-10" db="EMBL/GenBank/DDBJ databases">
        <title>Comparative genomic analysis of Cohnella hashimotonis sp. nov., isolated from the International Space Station.</title>
        <authorList>
            <person name="Simpson A."/>
            <person name="Venkateswaran K."/>
        </authorList>
    </citation>
    <scope>NUCLEOTIDE SEQUENCE</scope>
    <source>
        <strain evidence="6">DSM 28161</strain>
    </source>
</reference>
<evidence type="ECO:0000256" key="4">
    <source>
        <dbReference type="SAM" id="SignalP"/>
    </source>
</evidence>
<dbReference type="Gene3D" id="3.40.50.1980">
    <property type="entry name" value="Nitrogenase molybdenum iron protein domain"/>
    <property type="match status" value="2"/>
</dbReference>
<evidence type="ECO:0000256" key="1">
    <source>
        <dbReference type="ARBA" id="ARBA00008814"/>
    </source>
</evidence>
<accession>A0A9X4QTE5</accession>
<feature type="signal peptide" evidence="4">
    <location>
        <begin position="1"/>
        <end position="23"/>
    </location>
</feature>
<dbReference type="PANTHER" id="PTHR30535">
    <property type="entry name" value="VITAMIN B12-BINDING PROTEIN"/>
    <property type="match status" value="1"/>
</dbReference>
<feature type="region of interest" description="Disordered" evidence="3">
    <location>
        <begin position="32"/>
        <end position="64"/>
    </location>
</feature>
<keyword evidence="2" id="KW-0175">Coiled coil</keyword>
<protein>
    <submittedName>
        <fullName evidence="6">ABC transporter substrate-binding protein</fullName>
    </submittedName>
</protein>
<name>A0A9X4QTE5_9BACL</name>
<feature type="compositionally biased region" description="Low complexity" evidence="3">
    <location>
        <begin position="34"/>
        <end position="64"/>
    </location>
</feature>
<dbReference type="PANTHER" id="PTHR30535:SF7">
    <property type="entry name" value="IRON(III) DICITRATE-BINDING PROTEIN"/>
    <property type="match status" value="1"/>
</dbReference>
<dbReference type="PROSITE" id="PS50983">
    <property type="entry name" value="FE_B12_PBP"/>
    <property type="match status" value="1"/>
</dbReference>
<evidence type="ECO:0000256" key="3">
    <source>
        <dbReference type="SAM" id="MobiDB-lite"/>
    </source>
</evidence>
<feature type="chain" id="PRO_5040796412" evidence="4">
    <location>
        <begin position="24"/>
        <end position="367"/>
    </location>
</feature>
<feature type="coiled-coil region" evidence="2">
    <location>
        <begin position="218"/>
        <end position="245"/>
    </location>
</feature>
<dbReference type="Proteomes" id="UP001153404">
    <property type="component" value="Unassembled WGS sequence"/>
</dbReference>
<evidence type="ECO:0000313" key="6">
    <source>
        <dbReference type="EMBL" id="MDG0810253.1"/>
    </source>
</evidence>
<dbReference type="Pfam" id="PF01497">
    <property type="entry name" value="Peripla_BP_2"/>
    <property type="match status" value="1"/>
</dbReference>
<organism evidence="6 7">
    <name type="scientific">Cohnella rhizosphaerae</name>
    <dbReference type="NCBI Taxonomy" id="1457232"/>
    <lineage>
        <taxon>Bacteria</taxon>
        <taxon>Bacillati</taxon>
        <taxon>Bacillota</taxon>
        <taxon>Bacilli</taxon>
        <taxon>Bacillales</taxon>
        <taxon>Paenibacillaceae</taxon>
        <taxon>Cohnella</taxon>
    </lineage>
</organism>
<evidence type="ECO:0000259" key="5">
    <source>
        <dbReference type="PROSITE" id="PS50983"/>
    </source>
</evidence>
<keyword evidence="4" id="KW-0732">Signal</keyword>
<proteinExistence type="inferred from homology"/>
<sequence>MRKRIHPFSILTLVLVTAFMLLAAGCSGGNNDKGAASSSATASGEASSSASPSSSTPDSSATASGKTVYPLVIDNYALSGEGEDQKPKQQTFDKAPERVVANTQPVAELLIKLGLGDKLVGVAALNGAADPEVSAEEFKKIPVLAQGYVSKEPVVGTNPDLVIGRAGLFADADWGNGSVDSLNSLGIHTYVNNASLQGATLASLYRDIEEIGKIFDVQDKAAAHIAKLKERADALKAKYEGEAAQKFAIVNDTGDGTLSVDSGSHDSFQHDALSLIKLNNAFHDVDGYEVSIEQLVAEKPDVLLLSYYTGAQDPESTLKAAYANPALQDIPAIKNKRIYVIDFNAFWGYGDQIMAAAEKLGQEVYGK</sequence>
<comment type="similarity">
    <text evidence="1">Belongs to the bacterial solute-binding protein 8 family.</text>
</comment>